<dbReference type="OrthoDB" id="10301980at2759"/>
<feature type="chain" id="PRO_5013930330" evidence="2">
    <location>
        <begin position="20"/>
        <end position="160"/>
    </location>
</feature>
<feature type="compositionally biased region" description="Polar residues" evidence="1">
    <location>
        <begin position="64"/>
        <end position="105"/>
    </location>
</feature>
<dbReference type="AlphaFoldDB" id="A0A2G9TGS3"/>
<feature type="signal peptide" evidence="2">
    <location>
        <begin position="1"/>
        <end position="19"/>
    </location>
</feature>
<proteinExistence type="predicted"/>
<reference evidence="3 4" key="1">
    <citation type="submission" date="2015-09" db="EMBL/GenBank/DDBJ databases">
        <title>Draft genome of the parasitic nematode Teladorsagia circumcincta isolate WARC Sus (inbred).</title>
        <authorList>
            <person name="Mitreva M."/>
        </authorList>
    </citation>
    <scope>NUCLEOTIDE SEQUENCE [LARGE SCALE GENOMIC DNA]</scope>
    <source>
        <strain evidence="3 4">S</strain>
    </source>
</reference>
<gene>
    <name evidence="3" type="ORF">TELCIR_21451</name>
</gene>
<accession>A0A2G9TGS3</accession>
<dbReference type="EMBL" id="KZ371478">
    <property type="protein sequence ID" value="PIO57145.1"/>
    <property type="molecule type" value="Genomic_DNA"/>
</dbReference>
<organism evidence="3 4">
    <name type="scientific">Teladorsagia circumcincta</name>
    <name type="common">Brown stomach worm</name>
    <name type="synonym">Ostertagia circumcincta</name>
    <dbReference type="NCBI Taxonomy" id="45464"/>
    <lineage>
        <taxon>Eukaryota</taxon>
        <taxon>Metazoa</taxon>
        <taxon>Ecdysozoa</taxon>
        <taxon>Nematoda</taxon>
        <taxon>Chromadorea</taxon>
        <taxon>Rhabditida</taxon>
        <taxon>Rhabditina</taxon>
        <taxon>Rhabditomorpha</taxon>
        <taxon>Strongyloidea</taxon>
        <taxon>Trichostrongylidae</taxon>
        <taxon>Teladorsagia</taxon>
    </lineage>
</organism>
<evidence type="ECO:0000313" key="3">
    <source>
        <dbReference type="EMBL" id="PIO57145.1"/>
    </source>
</evidence>
<dbReference type="Proteomes" id="UP000230423">
    <property type="component" value="Unassembled WGS sequence"/>
</dbReference>
<evidence type="ECO:0000256" key="1">
    <source>
        <dbReference type="SAM" id="MobiDB-lite"/>
    </source>
</evidence>
<evidence type="ECO:0000313" key="4">
    <source>
        <dbReference type="Proteomes" id="UP000230423"/>
    </source>
</evidence>
<feature type="region of interest" description="Disordered" evidence="1">
    <location>
        <begin position="21"/>
        <end position="117"/>
    </location>
</feature>
<keyword evidence="4" id="KW-1185">Reference proteome</keyword>
<name>A0A2G9TGS3_TELCI</name>
<evidence type="ECO:0000256" key="2">
    <source>
        <dbReference type="SAM" id="SignalP"/>
    </source>
</evidence>
<keyword evidence="2" id="KW-0732">Signal</keyword>
<feature type="compositionally biased region" description="Low complexity" evidence="1">
    <location>
        <begin position="41"/>
        <end position="63"/>
    </location>
</feature>
<sequence length="160" mass="16920">MLRGGFMLLSILFVYQVSSSTLPPLDVPQGHPGREPMKYGSSGNTTTTTTSSYTNATNTTSRSFGNTTTIATLSGGSPTSSATPMGGSTTNTTPQSFGNTTGATTPSDDPVDDEEDSFFSSGVITQTLVEAFNWIFTNFIKLIADRVERTNSTEEVYIGA</sequence>
<protein>
    <submittedName>
        <fullName evidence="3">Uncharacterized protein</fullName>
    </submittedName>
</protein>